<accession>A0ACB5U2V1</accession>
<protein>
    <submittedName>
        <fullName evidence="1">Unnamed protein product</fullName>
    </submittedName>
</protein>
<dbReference type="EMBL" id="BSXS01011392">
    <property type="protein sequence ID" value="GMF00403.1"/>
    <property type="molecule type" value="Genomic_DNA"/>
</dbReference>
<dbReference type="Proteomes" id="UP001165064">
    <property type="component" value="Unassembled WGS sequence"/>
</dbReference>
<sequence length="234" mass="26062">MVQSNILSIGTHPNIAFYNWRLFTAKTSTITYIPDSSSSTDPSQTTNGHSKNRSSKVNKSFQWSSPQFGNSRFTMSNVYPDLDTYLGVMANSNKLPKIDFIIVSASSLQELSNMFAKLTKLVQDQLAKKYVPTIIVESTNFVNLEPFIKMSLQVEADVPILSIMSDFDVRVLGNNVYGVHPSKKESELVYLGRSGGESEYTSQDISLINKVSDLFESAGIDVYKLNTPLEFLSL</sequence>
<evidence type="ECO:0000313" key="1">
    <source>
        <dbReference type="EMBL" id="GMF00403.1"/>
    </source>
</evidence>
<comment type="caution">
    <text evidence="1">The sequence shown here is derived from an EMBL/GenBank/DDBJ whole genome shotgun (WGS) entry which is preliminary data.</text>
</comment>
<keyword evidence="2" id="KW-1185">Reference proteome</keyword>
<gene>
    <name evidence="1" type="ORF">Amon02_001099500</name>
</gene>
<reference evidence="1" key="1">
    <citation type="submission" date="2023-04" db="EMBL/GenBank/DDBJ databases">
        <title>Ambrosiozyma monospora NBRC 10751.</title>
        <authorList>
            <person name="Ichikawa N."/>
            <person name="Sato H."/>
            <person name="Tonouchi N."/>
        </authorList>
    </citation>
    <scope>NUCLEOTIDE SEQUENCE</scope>
    <source>
        <strain evidence="1">NBRC 10751</strain>
    </source>
</reference>
<organism evidence="1 2">
    <name type="scientific">Ambrosiozyma monospora</name>
    <name type="common">Yeast</name>
    <name type="synonym">Endomycopsis monosporus</name>
    <dbReference type="NCBI Taxonomy" id="43982"/>
    <lineage>
        <taxon>Eukaryota</taxon>
        <taxon>Fungi</taxon>
        <taxon>Dikarya</taxon>
        <taxon>Ascomycota</taxon>
        <taxon>Saccharomycotina</taxon>
        <taxon>Pichiomycetes</taxon>
        <taxon>Pichiales</taxon>
        <taxon>Pichiaceae</taxon>
        <taxon>Ambrosiozyma</taxon>
    </lineage>
</organism>
<evidence type="ECO:0000313" key="2">
    <source>
        <dbReference type="Proteomes" id="UP001165064"/>
    </source>
</evidence>
<name>A0ACB5U2V1_AMBMO</name>
<proteinExistence type="predicted"/>